<keyword evidence="5" id="KW-0812">Transmembrane</keyword>
<dbReference type="PANTHER" id="PTHR43539:SF78">
    <property type="entry name" value="FLAVIN-CONTAINING MONOOXYGENASE"/>
    <property type="match status" value="1"/>
</dbReference>
<dbReference type="PaxDb" id="2903-EOD35295"/>
<sequence>MDGEAALAAAVALPLAARAVRGAVLETRALGQPAVPQPASPAADAGWTHSTRTGSIGGSDLEIKDLTQRSVRVTLGAASRAAGSAETEPDEEVDVLVVGGAAAGLAASACCQREGLTCVVIEKNEASGDIWRSRHDIIEECHLPLLQMPATYPTYPSREQFARYLANYRSVLGLRVEYRSLVAGMAPSQAAGGGWAIDVARLDGASRKRFVARHKLHSELFSLDWVRHVIFANGVYNDALLPPLQGKERFCGKIVHSSRYTNATDLGWASGKRVLVVGWGNSGSEIALDLVEHGAMPASTCRARREAHPARAQPAGIVLATGYHLFSGHRHFLDAASLQRLGTGKEAIKTGSVVPGCELRLPNVWALFGRLQMIRDAAPALGRRIARRVHGGSRWRGAASWVWWVVEHVLIAWAVLAARRRLKQKARQLR</sequence>
<reference evidence="6" key="2">
    <citation type="submission" date="2024-10" db="UniProtKB">
        <authorList>
            <consortium name="EnsemblProtists"/>
        </authorList>
    </citation>
    <scope>IDENTIFICATION</scope>
</reference>
<keyword evidence="3" id="KW-0560">Oxidoreductase</keyword>
<dbReference type="GeneID" id="17280565"/>
<proteinExistence type="predicted"/>
<dbReference type="Gene3D" id="3.50.50.60">
    <property type="entry name" value="FAD/NAD(P)-binding domain"/>
    <property type="match status" value="1"/>
</dbReference>
<dbReference type="PANTHER" id="PTHR43539">
    <property type="entry name" value="FLAVIN-BINDING MONOOXYGENASE-LIKE PROTEIN (AFU_ORTHOLOGUE AFUA_4G09220)"/>
    <property type="match status" value="1"/>
</dbReference>
<dbReference type="RefSeq" id="XP_005787724.1">
    <property type="nucleotide sequence ID" value="XM_005787667.1"/>
</dbReference>
<feature type="region of interest" description="Disordered" evidence="4">
    <location>
        <begin position="33"/>
        <end position="60"/>
    </location>
</feature>
<evidence type="ECO:0000256" key="1">
    <source>
        <dbReference type="ARBA" id="ARBA00022630"/>
    </source>
</evidence>
<keyword evidence="5" id="KW-1133">Transmembrane helix</keyword>
<dbReference type="InterPro" id="IPR020946">
    <property type="entry name" value="Flavin_mOase-like"/>
</dbReference>
<accession>A0A0D3KHR0</accession>
<dbReference type="InterPro" id="IPR050982">
    <property type="entry name" value="Auxin_biosynth/cation_transpt"/>
</dbReference>
<dbReference type="SUPFAM" id="SSF51905">
    <property type="entry name" value="FAD/NAD(P)-binding domain"/>
    <property type="match status" value="1"/>
</dbReference>
<evidence type="ECO:0000256" key="4">
    <source>
        <dbReference type="SAM" id="MobiDB-lite"/>
    </source>
</evidence>
<dbReference type="EnsemblProtists" id="EOD35295">
    <property type="protein sequence ID" value="EOD35295"/>
    <property type="gene ID" value="EMIHUDRAFT_110835"/>
</dbReference>
<dbReference type="STRING" id="2903.R1F8I2"/>
<keyword evidence="1" id="KW-0285">Flavoprotein</keyword>
<dbReference type="GO" id="GO:0004499">
    <property type="term" value="F:N,N-dimethylaniline monooxygenase activity"/>
    <property type="evidence" value="ECO:0007669"/>
    <property type="project" value="InterPro"/>
</dbReference>
<dbReference type="GO" id="GO:0050661">
    <property type="term" value="F:NADP binding"/>
    <property type="evidence" value="ECO:0007669"/>
    <property type="project" value="InterPro"/>
</dbReference>
<evidence type="ECO:0000256" key="3">
    <source>
        <dbReference type="ARBA" id="ARBA00023002"/>
    </source>
</evidence>
<dbReference type="KEGG" id="ehx:EMIHUDRAFT_110835"/>
<dbReference type="eggNOG" id="KOG1399">
    <property type="taxonomic scope" value="Eukaryota"/>
</dbReference>
<dbReference type="Proteomes" id="UP000013827">
    <property type="component" value="Unassembled WGS sequence"/>
</dbReference>
<dbReference type="HOGENOM" id="CLU_638482_0_0_1"/>
<protein>
    <recommendedName>
        <fullName evidence="8">Flavin-containing monooxygenase</fullName>
    </recommendedName>
</protein>
<dbReference type="GO" id="GO:0050660">
    <property type="term" value="F:flavin adenine dinucleotide binding"/>
    <property type="evidence" value="ECO:0007669"/>
    <property type="project" value="InterPro"/>
</dbReference>
<reference evidence="7" key="1">
    <citation type="journal article" date="2013" name="Nature">
        <title>Pan genome of the phytoplankton Emiliania underpins its global distribution.</title>
        <authorList>
            <person name="Read B.A."/>
            <person name="Kegel J."/>
            <person name="Klute M.J."/>
            <person name="Kuo A."/>
            <person name="Lefebvre S.C."/>
            <person name="Maumus F."/>
            <person name="Mayer C."/>
            <person name="Miller J."/>
            <person name="Monier A."/>
            <person name="Salamov A."/>
            <person name="Young J."/>
            <person name="Aguilar M."/>
            <person name="Claverie J.M."/>
            <person name="Frickenhaus S."/>
            <person name="Gonzalez K."/>
            <person name="Herman E.K."/>
            <person name="Lin Y.C."/>
            <person name="Napier J."/>
            <person name="Ogata H."/>
            <person name="Sarno A.F."/>
            <person name="Shmutz J."/>
            <person name="Schroeder D."/>
            <person name="de Vargas C."/>
            <person name="Verret F."/>
            <person name="von Dassow P."/>
            <person name="Valentin K."/>
            <person name="Van de Peer Y."/>
            <person name="Wheeler G."/>
            <person name="Dacks J.B."/>
            <person name="Delwiche C.F."/>
            <person name="Dyhrman S.T."/>
            <person name="Glockner G."/>
            <person name="John U."/>
            <person name="Richards T."/>
            <person name="Worden A.Z."/>
            <person name="Zhang X."/>
            <person name="Grigoriev I.V."/>
            <person name="Allen A.E."/>
            <person name="Bidle K."/>
            <person name="Borodovsky M."/>
            <person name="Bowler C."/>
            <person name="Brownlee C."/>
            <person name="Cock J.M."/>
            <person name="Elias M."/>
            <person name="Gladyshev V.N."/>
            <person name="Groth M."/>
            <person name="Guda C."/>
            <person name="Hadaegh A."/>
            <person name="Iglesias-Rodriguez M.D."/>
            <person name="Jenkins J."/>
            <person name="Jones B.M."/>
            <person name="Lawson T."/>
            <person name="Leese F."/>
            <person name="Lindquist E."/>
            <person name="Lobanov A."/>
            <person name="Lomsadze A."/>
            <person name="Malik S.B."/>
            <person name="Marsh M.E."/>
            <person name="Mackinder L."/>
            <person name="Mock T."/>
            <person name="Mueller-Roeber B."/>
            <person name="Pagarete A."/>
            <person name="Parker M."/>
            <person name="Probert I."/>
            <person name="Quesneville H."/>
            <person name="Raines C."/>
            <person name="Rensing S.A."/>
            <person name="Riano-Pachon D.M."/>
            <person name="Richier S."/>
            <person name="Rokitta S."/>
            <person name="Shiraiwa Y."/>
            <person name="Soanes D.M."/>
            <person name="van der Giezen M."/>
            <person name="Wahlund T.M."/>
            <person name="Williams B."/>
            <person name="Wilson W."/>
            <person name="Wolfe G."/>
            <person name="Wurch L.L."/>
        </authorList>
    </citation>
    <scope>NUCLEOTIDE SEQUENCE</scope>
</reference>
<dbReference type="InterPro" id="IPR036188">
    <property type="entry name" value="FAD/NAD-bd_sf"/>
</dbReference>
<keyword evidence="5" id="KW-0472">Membrane</keyword>
<feature type="transmembrane region" description="Helical" evidence="5">
    <location>
        <begin position="401"/>
        <end position="418"/>
    </location>
</feature>
<dbReference type="Pfam" id="PF00743">
    <property type="entry name" value="FMO-like"/>
    <property type="match status" value="1"/>
</dbReference>
<evidence type="ECO:0000256" key="2">
    <source>
        <dbReference type="ARBA" id="ARBA00022827"/>
    </source>
</evidence>
<keyword evidence="7" id="KW-1185">Reference proteome</keyword>
<organism evidence="6 7">
    <name type="scientific">Emiliania huxleyi (strain CCMP1516)</name>
    <dbReference type="NCBI Taxonomy" id="280463"/>
    <lineage>
        <taxon>Eukaryota</taxon>
        <taxon>Haptista</taxon>
        <taxon>Haptophyta</taxon>
        <taxon>Prymnesiophyceae</taxon>
        <taxon>Isochrysidales</taxon>
        <taxon>Noelaerhabdaceae</taxon>
        <taxon>Emiliania</taxon>
    </lineage>
</organism>
<evidence type="ECO:0000313" key="6">
    <source>
        <dbReference type="EnsemblProtists" id="EOD35295"/>
    </source>
</evidence>
<keyword evidence="2" id="KW-0274">FAD</keyword>
<evidence type="ECO:0000256" key="5">
    <source>
        <dbReference type="SAM" id="Phobius"/>
    </source>
</evidence>
<evidence type="ECO:0008006" key="8">
    <source>
        <dbReference type="Google" id="ProtNLM"/>
    </source>
</evidence>
<dbReference type="AlphaFoldDB" id="A0A0D3KHR0"/>
<evidence type="ECO:0000313" key="7">
    <source>
        <dbReference type="Proteomes" id="UP000013827"/>
    </source>
</evidence>
<name>A0A0D3KHR0_EMIH1</name>